<dbReference type="GO" id="GO:0005886">
    <property type="term" value="C:plasma membrane"/>
    <property type="evidence" value="ECO:0007669"/>
    <property type="project" value="TreeGrafter"/>
</dbReference>
<dbReference type="GO" id="GO:0016042">
    <property type="term" value="P:lipid catabolic process"/>
    <property type="evidence" value="ECO:0007669"/>
    <property type="project" value="UniProtKB-KW"/>
</dbReference>
<evidence type="ECO:0000313" key="6">
    <source>
        <dbReference type="Proteomes" id="UP000678499"/>
    </source>
</evidence>
<dbReference type="CDD" id="cd02961">
    <property type="entry name" value="PDI_a_family"/>
    <property type="match status" value="1"/>
</dbReference>
<dbReference type="PROSITE" id="PS50008">
    <property type="entry name" value="PIPLC_Y_DOMAIN"/>
    <property type="match status" value="2"/>
</dbReference>
<name>A0A7R9BUT2_9CRUS</name>
<dbReference type="Pfam" id="PF00388">
    <property type="entry name" value="PI-PLC-X"/>
    <property type="match status" value="2"/>
</dbReference>
<dbReference type="PANTHER" id="PTHR10336">
    <property type="entry name" value="PHOSPHOINOSITIDE-SPECIFIC PHOSPHOLIPASE C FAMILY PROTEIN"/>
    <property type="match status" value="1"/>
</dbReference>
<keyword evidence="2" id="KW-0443">Lipid metabolism</keyword>
<proteinExistence type="predicted"/>
<sequence length="1415" mass="162049">MAIVQNGVRGAEIEEKKSVRGQGTILLLDEDNFTEAVQEHNAPWCSVSRGFLKDFIKAAAILQREKSSPVAAATVNMREEKRLVGRFTLPNFPIIRFYHNGKATRYPVIDKTRKMLLDWYMHKDTLRIQALKWPKTSKILHNTEPVLHQSCTERSLLIIKASVRAHSHLDVAPQRLQDNLFLWKMTLIMSNRYTRRRSISVMIPAENLAVLRAEKPEFAGKEWGLAGSEVTRKLEKGVALYQPTTFPNWEQVLLVCQADQGVLNLYSSQGAAGKPPRNSADIRPSFGTDQFFGWERSKTVRLDCVYDIRTGVSSDDWHNWLDQYYPQSQRYDELTAGDPVKHPRVVEENALAIMWEPMEMGDSPSLSLMAPSKAVADAVITAVFIFVRQSEEKLKSKHNVELKGWLRVWWREADRNSAGSLDIKKLWHFLRRRNLAPPLDETMRKFQLVNLSANVEMGNQSLNPAEFLLLMRVLFERNEISAIYDMNSSGFVMTVDEVRKFMVKQGNIDATQEDALARIREWDIHSSQETSNKLQEPCMSQEGEIFLVNFKSVFRFRLWFSSDEFSVIPGGREEEEEEEMGYDQPMFHYNIQGALNRQPIYHLVDERQNTQEVYVFELMRGSKFLVLDVWDGGNGKPRVFHDVRMKSGIRFYDLINGVIRTHAFQASDLPFWLMLEMHCSHAQQVLVAEALEKLLGSKIWRPKGPWTQERISEFTPNNLRGKIILLRQVACAARNDSGKLFLRQAMTAASHKGCGEFQVRQVQERLMISTNKVKGNGLKTPSKKLDHTSIMKTCEFYSKDSPEDLSPELQNLISLKINTEAQEGIFAENPEFKEELIVNVFDEIDAAKLMLGNERANSISFHARHLTVVRPSVRRQDETNPDPMAFWLAGIQVGFRLWFSSDEFSVIPGGREEEEEEEMGYDQPMFHYNIQGALNRQPIYHLVDERQNTQEVYVFELMRGSKFLVLDVWDGGNGKPRVFHDVRMKSGIRFYDLINGVIRTHAFQASDLPFWLMLEMHCSHAQQVLVAEALEKLLGSKIWRPKGPWTQERISEFTPNNLRGKIILLRSMISTKVKGNGLKTPSKKLDHTSIMKTCEFYSKDSPEDLSPELQNLISLKINTEAQEGIFAENPEFKEELIVNVFDEIDAAKLMLGNERANSISFHARHLTVVRPSVRRQDETNPDPMAFWLAGIQVVTLDLQIGGYGGMLNRSFYRRKGLTGYRLKPNFMRIPNKQRFLELLNFPFVHLSSGEMRDIHDKQKLLSLGKSRPPMKVSLTIISGVMLPRGAMKPPDFIKGGMSPFVIIRAIGHPRDAQQRFVTSPGSGGLNPIWHEKFELRFYMPELAFISFLVKTKDQGTDGRGQKNTAKVRGLCYTIKSLLSMALGYRHVQMLNADGTSAAPATLLIHIERTPFEQKN</sequence>
<feature type="domain" description="PI-PLC Y-box" evidence="4">
    <location>
        <begin position="1138"/>
        <end position="1228"/>
    </location>
</feature>
<dbReference type="SUPFAM" id="SSF47473">
    <property type="entry name" value="EF-hand"/>
    <property type="match status" value="1"/>
</dbReference>
<dbReference type="Proteomes" id="UP000678499">
    <property type="component" value="Unassembled WGS sequence"/>
</dbReference>
<dbReference type="SMART" id="SM00148">
    <property type="entry name" value="PLCXc"/>
    <property type="match status" value="2"/>
</dbReference>
<dbReference type="Gene3D" id="1.10.238.10">
    <property type="entry name" value="EF-hand"/>
    <property type="match status" value="1"/>
</dbReference>
<dbReference type="SUPFAM" id="SSF49562">
    <property type="entry name" value="C2 domain (Calcium/lipid-binding domain, CaLB)"/>
    <property type="match status" value="1"/>
</dbReference>
<dbReference type="InterPro" id="IPR036249">
    <property type="entry name" value="Thioredoxin-like_sf"/>
</dbReference>
<evidence type="ECO:0000256" key="1">
    <source>
        <dbReference type="ARBA" id="ARBA00023224"/>
    </source>
</evidence>
<dbReference type="InterPro" id="IPR035892">
    <property type="entry name" value="C2_domain_sf"/>
</dbReference>
<dbReference type="EMBL" id="CAJPEX010002188">
    <property type="protein sequence ID" value="CAG0920618.1"/>
    <property type="molecule type" value="Genomic_DNA"/>
</dbReference>
<dbReference type="InterPro" id="IPR011992">
    <property type="entry name" value="EF-hand-dom_pair"/>
</dbReference>
<evidence type="ECO:0000259" key="4">
    <source>
        <dbReference type="PROSITE" id="PS50008"/>
    </source>
</evidence>
<dbReference type="Gene3D" id="3.20.20.190">
    <property type="entry name" value="Phosphatidylinositol (PI) phosphodiesterase"/>
    <property type="match status" value="2"/>
</dbReference>
<feature type="domain" description="PI-PLC Y-box" evidence="4">
    <location>
        <begin position="838"/>
        <end position="893"/>
    </location>
</feature>
<dbReference type="EC" id="3.1.4.11" evidence="2"/>
<dbReference type="InterPro" id="IPR001711">
    <property type="entry name" value="PLipase_C_Pinositol-sp_Y"/>
</dbReference>
<dbReference type="Pfam" id="PF00168">
    <property type="entry name" value="C2"/>
    <property type="match status" value="1"/>
</dbReference>
<dbReference type="InterPro" id="IPR000008">
    <property type="entry name" value="C2_dom"/>
</dbReference>
<keyword evidence="2" id="KW-0442">Lipid degradation</keyword>
<dbReference type="OrthoDB" id="427280at2759"/>
<dbReference type="GO" id="GO:0004435">
    <property type="term" value="F:phosphatidylinositol-4,5-bisphosphate phospholipase C activity"/>
    <property type="evidence" value="ECO:0007669"/>
    <property type="project" value="UniProtKB-EC"/>
</dbReference>
<dbReference type="PROSITE" id="PS50007">
    <property type="entry name" value="PIPLC_X_DOMAIN"/>
    <property type="match status" value="2"/>
</dbReference>
<keyword evidence="1" id="KW-0807">Transducer</keyword>
<dbReference type="Pfam" id="PF00387">
    <property type="entry name" value="PI-PLC-Y"/>
    <property type="match status" value="1"/>
</dbReference>
<accession>A0A7R9BUT2</accession>
<organism evidence="5">
    <name type="scientific">Notodromas monacha</name>
    <dbReference type="NCBI Taxonomy" id="399045"/>
    <lineage>
        <taxon>Eukaryota</taxon>
        <taxon>Metazoa</taxon>
        <taxon>Ecdysozoa</taxon>
        <taxon>Arthropoda</taxon>
        <taxon>Crustacea</taxon>
        <taxon>Oligostraca</taxon>
        <taxon>Ostracoda</taxon>
        <taxon>Podocopa</taxon>
        <taxon>Podocopida</taxon>
        <taxon>Cypridocopina</taxon>
        <taxon>Cypridoidea</taxon>
        <taxon>Cyprididae</taxon>
        <taxon>Notodromas</taxon>
    </lineage>
</organism>
<dbReference type="Gene3D" id="3.40.30.10">
    <property type="entry name" value="Glutaredoxin"/>
    <property type="match status" value="1"/>
</dbReference>
<dbReference type="Gene3D" id="2.60.40.150">
    <property type="entry name" value="C2 domain"/>
    <property type="match status" value="1"/>
</dbReference>
<dbReference type="GO" id="GO:0035556">
    <property type="term" value="P:intracellular signal transduction"/>
    <property type="evidence" value="ECO:0007669"/>
    <property type="project" value="InterPro"/>
</dbReference>
<reference evidence="5" key="1">
    <citation type="submission" date="2020-11" db="EMBL/GenBank/DDBJ databases">
        <authorList>
            <person name="Tran Van P."/>
        </authorList>
    </citation>
    <scope>NUCLEOTIDE SEQUENCE</scope>
</reference>
<dbReference type="InterPro" id="IPR001192">
    <property type="entry name" value="PI-PLC_fam"/>
</dbReference>
<evidence type="ECO:0000256" key="2">
    <source>
        <dbReference type="RuleBase" id="RU361133"/>
    </source>
</evidence>
<dbReference type="CDD" id="cd00275">
    <property type="entry name" value="C2_PLC_like"/>
    <property type="match status" value="1"/>
</dbReference>
<dbReference type="SUPFAM" id="SSF51695">
    <property type="entry name" value="PLC-like phosphodiesterases"/>
    <property type="match status" value="2"/>
</dbReference>
<dbReference type="InterPro" id="IPR017946">
    <property type="entry name" value="PLC-like_Pdiesterase_TIM-brl"/>
</dbReference>
<dbReference type="PANTHER" id="PTHR10336:SF209">
    <property type="entry name" value="PHOSPHOINOSITIDE PHOSPHOLIPASE C"/>
    <property type="match status" value="1"/>
</dbReference>
<comment type="catalytic activity">
    <reaction evidence="2">
        <text>a 1,2-diacyl-sn-glycero-3-phospho-(1D-myo-inositol-4,5-bisphosphate) + H2O = 1D-myo-inositol 1,4,5-trisphosphate + a 1,2-diacyl-sn-glycerol + H(+)</text>
        <dbReference type="Rhea" id="RHEA:33179"/>
        <dbReference type="ChEBI" id="CHEBI:15377"/>
        <dbReference type="ChEBI" id="CHEBI:15378"/>
        <dbReference type="ChEBI" id="CHEBI:17815"/>
        <dbReference type="ChEBI" id="CHEBI:58456"/>
        <dbReference type="ChEBI" id="CHEBI:203600"/>
        <dbReference type="EC" id="3.1.4.11"/>
    </reaction>
</comment>
<dbReference type="InterPro" id="IPR000909">
    <property type="entry name" value="PLipase_C_PInositol-sp_X_dom"/>
</dbReference>
<dbReference type="SUPFAM" id="SSF52833">
    <property type="entry name" value="Thioredoxin-like"/>
    <property type="match status" value="1"/>
</dbReference>
<dbReference type="SMART" id="SM00149">
    <property type="entry name" value="PLCYc"/>
    <property type="match status" value="1"/>
</dbReference>
<dbReference type="EMBL" id="OA884225">
    <property type="protein sequence ID" value="CAD7280466.1"/>
    <property type="molecule type" value="Genomic_DNA"/>
</dbReference>
<feature type="domain" description="C2" evidence="3">
    <location>
        <begin position="1253"/>
        <end position="1390"/>
    </location>
</feature>
<dbReference type="PRINTS" id="PR00390">
    <property type="entry name" value="PHPHLIPASEC"/>
</dbReference>
<keyword evidence="2" id="KW-0378">Hydrolase</keyword>
<evidence type="ECO:0000313" key="5">
    <source>
        <dbReference type="EMBL" id="CAD7280466.1"/>
    </source>
</evidence>
<gene>
    <name evidence="5" type="ORF">NMOB1V02_LOCUS8126</name>
</gene>
<protein>
    <recommendedName>
        <fullName evidence="2">Phosphoinositide phospholipase C</fullName>
        <ecNumber evidence="2">3.1.4.11</ecNumber>
    </recommendedName>
</protein>
<keyword evidence="6" id="KW-1185">Reference proteome</keyword>
<evidence type="ECO:0000259" key="3">
    <source>
        <dbReference type="PROSITE" id="PS50004"/>
    </source>
</evidence>
<dbReference type="PROSITE" id="PS50004">
    <property type="entry name" value="C2"/>
    <property type="match status" value="1"/>
</dbReference>